<dbReference type="InterPro" id="IPR006319">
    <property type="entry name" value="PEP_synth"/>
</dbReference>
<keyword evidence="3" id="KW-0067">ATP-binding</keyword>
<dbReference type="PROSITE" id="PS00742">
    <property type="entry name" value="PEP_ENZYMES_2"/>
    <property type="match status" value="1"/>
</dbReference>
<evidence type="ECO:0000256" key="1">
    <source>
        <dbReference type="ARBA" id="ARBA00007837"/>
    </source>
</evidence>
<keyword evidence="2" id="KW-0547">Nucleotide-binding</keyword>
<proteinExistence type="inferred from homology"/>
<comment type="similarity">
    <text evidence="1">Belongs to the PEP-utilizing enzyme family.</text>
</comment>
<feature type="domain" description="PEP-utilising enzyme C-terminal" evidence="4">
    <location>
        <begin position="23"/>
        <end position="252"/>
    </location>
</feature>
<dbReference type="PRINTS" id="PR01736">
    <property type="entry name" value="PHPHTRNFRASE"/>
</dbReference>
<dbReference type="PANTHER" id="PTHR43030:SF1">
    <property type="entry name" value="PHOSPHOENOLPYRUVATE SYNTHASE"/>
    <property type="match status" value="1"/>
</dbReference>
<dbReference type="STRING" id="1797532.A2729_03725"/>
<evidence type="ECO:0000313" key="5">
    <source>
        <dbReference type="EMBL" id="OGY44024.1"/>
    </source>
</evidence>
<dbReference type="InterPro" id="IPR015813">
    <property type="entry name" value="Pyrv/PenolPyrv_kinase-like_dom"/>
</dbReference>
<evidence type="ECO:0000256" key="3">
    <source>
        <dbReference type="ARBA" id="ARBA00022840"/>
    </source>
</evidence>
<dbReference type="Pfam" id="PF02896">
    <property type="entry name" value="PEP-utilizers_C"/>
    <property type="match status" value="1"/>
</dbReference>
<dbReference type="Gene3D" id="3.20.20.60">
    <property type="entry name" value="Phosphoenolpyruvate-binding domains"/>
    <property type="match status" value="1"/>
</dbReference>
<protein>
    <recommendedName>
        <fullName evidence="4">PEP-utilising enzyme C-terminal domain-containing protein</fullName>
    </recommendedName>
</protein>
<evidence type="ECO:0000313" key="6">
    <source>
        <dbReference type="Proteomes" id="UP000178930"/>
    </source>
</evidence>
<dbReference type="Proteomes" id="UP000178930">
    <property type="component" value="Unassembled WGS sequence"/>
</dbReference>
<dbReference type="GO" id="GO:0005524">
    <property type="term" value="F:ATP binding"/>
    <property type="evidence" value="ECO:0007669"/>
    <property type="project" value="UniProtKB-KW"/>
</dbReference>
<name>A0A1G1XVQ1_9BACT</name>
<evidence type="ECO:0000259" key="4">
    <source>
        <dbReference type="Pfam" id="PF02896"/>
    </source>
</evidence>
<dbReference type="InterPro" id="IPR040442">
    <property type="entry name" value="Pyrv_kinase-like_dom_sf"/>
</dbReference>
<dbReference type="AlphaFoldDB" id="A0A1G1XVQ1"/>
<dbReference type="InterPro" id="IPR023151">
    <property type="entry name" value="PEP_util_CS"/>
</dbReference>
<dbReference type="InterPro" id="IPR000121">
    <property type="entry name" value="PEP_util_C"/>
</dbReference>
<sequence>MIASGGIHPAEYIRQNKEKDYITLLKNGIRKIAQAFKNKPVWIRNSDMRSDEYRNLTGGNQEPHETDPMIGWHGIRRLLDEPKILKAEFQAIADLHAEGYKNVGIMVPFIIRVEELRKAKNIMREVGLEPCRDIDFGIMVETPASCWIIEDLCKEGISFVSFGTNDLTQLTLGIDRNNERLANRFDEMHPAVLGEIAKVIKTCQKYHVTTSICGQAGSRAVMAEFLVHQGIDSISANADAVDEIRATVARVERKVLLEGERRKR</sequence>
<dbReference type="GO" id="GO:0008986">
    <property type="term" value="F:pyruvate, water dikinase activity"/>
    <property type="evidence" value="ECO:0007669"/>
    <property type="project" value="InterPro"/>
</dbReference>
<accession>A0A1G1XVQ1</accession>
<dbReference type="EMBL" id="MHIB01000026">
    <property type="protein sequence ID" value="OGY44024.1"/>
    <property type="molecule type" value="Genomic_DNA"/>
</dbReference>
<gene>
    <name evidence="5" type="ORF">A2729_03725</name>
</gene>
<dbReference type="PANTHER" id="PTHR43030">
    <property type="entry name" value="PHOSPHOENOLPYRUVATE SYNTHASE"/>
    <property type="match status" value="1"/>
</dbReference>
<evidence type="ECO:0000256" key="2">
    <source>
        <dbReference type="ARBA" id="ARBA00022741"/>
    </source>
</evidence>
<comment type="caution">
    <text evidence="5">The sequence shown here is derived from an EMBL/GenBank/DDBJ whole genome shotgun (WGS) entry which is preliminary data.</text>
</comment>
<organism evidence="5 6">
    <name type="scientific">Candidatus Buchananbacteria bacterium RIFCSPHIGHO2_01_FULL_39_14</name>
    <dbReference type="NCBI Taxonomy" id="1797532"/>
    <lineage>
        <taxon>Bacteria</taxon>
        <taxon>Candidatus Buchananiibacteriota</taxon>
    </lineage>
</organism>
<dbReference type="SUPFAM" id="SSF51621">
    <property type="entry name" value="Phosphoenolpyruvate/pyruvate domain"/>
    <property type="match status" value="1"/>
</dbReference>
<reference evidence="5 6" key="1">
    <citation type="journal article" date="2016" name="Nat. Commun.">
        <title>Thousands of microbial genomes shed light on interconnected biogeochemical processes in an aquifer system.</title>
        <authorList>
            <person name="Anantharaman K."/>
            <person name="Brown C.T."/>
            <person name="Hug L.A."/>
            <person name="Sharon I."/>
            <person name="Castelle C.J."/>
            <person name="Probst A.J."/>
            <person name="Thomas B.C."/>
            <person name="Singh A."/>
            <person name="Wilkins M.J."/>
            <person name="Karaoz U."/>
            <person name="Brodie E.L."/>
            <person name="Williams K.H."/>
            <person name="Hubbard S.S."/>
            <person name="Banfield J.F."/>
        </authorList>
    </citation>
    <scope>NUCLEOTIDE SEQUENCE [LARGE SCALE GENOMIC DNA]</scope>
</reference>